<dbReference type="InterPro" id="IPR034345">
    <property type="entry name" value="Gtt2-like_N"/>
</dbReference>
<gene>
    <name evidence="3" type="ORF">HW532_03825</name>
</gene>
<protein>
    <submittedName>
        <fullName evidence="3">Glutathione S-transferase</fullName>
    </submittedName>
</protein>
<dbReference type="InterPro" id="IPR004045">
    <property type="entry name" value="Glutathione_S-Trfase_N"/>
</dbReference>
<dbReference type="Pfam" id="PF13409">
    <property type="entry name" value="GST_N_2"/>
    <property type="match status" value="1"/>
</dbReference>
<dbReference type="SUPFAM" id="SSF52833">
    <property type="entry name" value="Thioredoxin-like"/>
    <property type="match status" value="1"/>
</dbReference>
<dbReference type="KEGG" id="kmn:HW532_03825"/>
<dbReference type="InterPro" id="IPR040079">
    <property type="entry name" value="Glutathione_S-Trfase"/>
</dbReference>
<dbReference type="PROSITE" id="PS50404">
    <property type="entry name" value="GST_NTER"/>
    <property type="match status" value="1"/>
</dbReference>
<dbReference type="Pfam" id="PF00043">
    <property type="entry name" value="GST_C"/>
    <property type="match status" value="1"/>
</dbReference>
<dbReference type="CDD" id="cd03182">
    <property type="entry name" value="GST_C_GTT2_like"/>
    <property type="match status" value="1"/>
</dbReference>
<keyword evidence="3" id="KW-0808">Transferase</keyword>
<evidence type="ECO:0000259" key="1">
    <source>
        <dbReference type="PROSITE" id="PS50404"/>
    </source>
</evidence>
<dbReference type="InterPro" id="IPR036282">
    <property type="entry name" value="Glutathione-S-Trfase_C_sf"/>
</dbReference>
<accession>A0A7S8C228</accession>
<dbReference type="InterPro" id="IPR036249">
    <property type="entry name" value="Thioredoxin-like_sf"/>
</dbReference>
<keyword evidence="4" id="KW-1185">Reference proteome</keyword>
<sequence length="203" mass="23360">MKLYEDSRAPNPRRVRIFLAEKGIEVPRIELDIMAEEHLAPEMARRNPLTRVPFLELDDGTVIAETVAICRYFEALQPAPSLMGETPKEQAVIEMWQRRVEQNLFQTVSQCFRHQHPRMAHLETPQIPEWGAANKPKAEWMLALLDRELAERPFIAGPDFSIADITAICTIDFMKVARIEMGDELVNLRRWRETVSQRPSAAA</sequence>
<organism evidence="3 4">
    <name type="scientific">Kaustia mangrovi</name>
    <dbReference type="NCBI Taxonomy" id="2593653"/>
    <lineage>
        <taxon>Bacteria</taxon>
        <taxon>Pseudomonadati</taxon>
        <taxon>Pseudomonadota</taxon>
        <taxon>Alphaproteobacteria</taxon>
        <taxon>Hyphomicrobiales</taxon>
        <taxon>Parvibaculaceae</taxon>
        <taxon>Kaustia</taxon>
    </lineage>
</organism>
<evidence type="ECO:0000313" key="3">
    <source>
        <dbReference type="EMBL" id="QPC41921.1"/>
    </source>
</evidence>
<feature type="domain" description="GST N-terminal" evidence="1">
    <location>
        <begin position="1"/>
        <end position="81"/>
    </location>
</feature>
<dbReference type="InterPro" id="IPR004046">
    <property type="entry name" value="GST_C"/>
</dbReference>
<dbReference type="CDD" id="cd03051">
    <property type="entry name" value="GST_N_GTT2_like"/>
    <property type="match status" value="1"/>
</dbReference>
<dbReference type="PANTHER" id="PTHR44051">
    <property type="entry name" value="GLUTATHIONE S-TRANSFERASE-RELATED"/>
    <property type="match status" value="1"/>
</dbReference>
<dbReference type="Proteomes" id="UP000593594">
    <property type="component" value="Chromosome"/>
</dbReference>
<evidence type="ECO:0000259" key="2">
    <source>
        <dbReference type="PROSITE" id="PS50405"/>
    </source>
</evidence>
<dbReference type="SUPFAM" id="SSF47616">
    <property type="entry name" value="GST C-terminal domain-like"/>
    <property type="match status" value="1"/>
</dbReference>
<dbReference type="InterPro" id="IPR034346">
    <property type="entry name" value="Gtt2-like_C"/>
</dbReference>
<dbReference type="SFLD" id="SFLDG00358">
    <property type="entry name" value="Main_(cytGST)"/>
    <property type="match status" value="1"/>
</dbReference>
<dbReference type="PANTHER" id="PTHR44051:SF8">
    <property type="entry name" value="GLUTATHIONE S-TRANSFERASE GSTA"/>
    <property type="match status" value="1"/>
</dbReference>
<dbReference type="EMBL" id="CP058214">
    <property type="protein sequence ID" value="QPC41921.1"/>
    <property type="molecule type" value="Genomic_DNA"/>
</dbReference>
<proteinExistence type="predicted"/>
<dbReference type="Gene3D" id="1.20.1050.10">
    <property type="match status" value="1"/>
</dbReference>
<dbReference type="RefSeq" id="WP_213163148.1">
    <property type="nucleotide sequence ID" value="NZ_CP058214.1"/>
</dbReference>
<dbReference type="SFLD" id="SFLDS00019">
    <property type="entry name" value="Glutathione_Transferase_(cytos"/>
    <property type="match status" value="1"/>
</dbReference>
<evidence type="ECO:0000313" key="4">
    <source>
        <dbReference type="Proteomes" id="UP000593594"/>
    </source>
</evidence>
<name>A0A7S8C228_9HYPH</name>
<feature type="domain" description="GST C-terminal" evidence="2">
    <location>
        <begin position="86"/>
        <end position="203"/>
    </location>
</feature>
<dbReference type="InterPro" id="IPR010987">
    <property type="entry name" value="Glutathione-S-Trfase_C-like"/>
</dbReference>
<dbReference type="GO" id="GO:0016740">
    <property type="term" value="F:transferase activity"/>
    <property type="evidence" value="ECO:0007669"/>
    <property type="project" value="UniProtKB-KW"/>
</dbReference>
<dbReference type="AlphaFoldDB" id="A0A7S8C228"/>
<reference evidence="3 4" key="1">
    <citation type="submission" date="2020-06" db="EMBL/GenBank/DDBJ databases">
        <title>Genome sequence of 2 isolates from Red Sea Mangroves.</title>
        <authorList>
            <person name="Sefrji F."/>
            <person name="Michoud G."/>
            <person name="Merlino G."/>
            <person name="Daffonchio D."/>
        </authorList>
    </citation>
    <scope>NUCLEOTIDE SEQUENCE [LARGE SCALE GENOMIC DNA]</scope>
    <source>
        <strain evidence="3 4">R1DC25</strain>
    </source>
</reference>
<dbReference type="Gene3D" id="3.40.30.10">
    <property type="entry name" value="Glutaredoxin"/>
    <property type="match status" value="1"/>
</dbReference>
<dbReference type="PROSITE" id="PS50405">
    <property type="entry name" value="GST_CTER"/>
    <property type="match status" value="1"/>
</dbReference>